<feature type="compositionally biased region" description="Polar residues" evidence="1">
    <location>
        <begin position="19"/>
        <end position="36"/>
    </location>
</feature>
<sequence>MTGICVAAGLAAGGGSADIDTQVSQSTAQSQMSPSA</sequence>
<name>A0A654U8L6_MYCTX</name>
<evidence type="ECO:0000313" key="3">
    <source>
        <dbReference type="Proteomes" id="UP000046680"/>
    </source>
</evidence>
<dbReference type="EMBL" id="CGCX01003740">
    <property type="protein sequence ID" value="CFS23547.1"/>
    <property type="molecule type" value="Genomic_DNA"/>
</dbReference>
<protein>
    <submittedName>
        <fullName evidence="2">Uncharacterized protein</fullName>
    </submittedName>
</protein>
<organism evidence="2 3">
    <name type="scientific">Mycobacterium tuberculosis</name>
    <dbReference type="NCBI Taxonomy" id="1773"/>
    <lineage>
        <taxon>Bacteria</taxon>
        <taxon>Bacillati</taxon>
        <taxon>Actinomycetota</taxon>
        <taxon>Actinomycetes</taxon>
        <taxon>Mycobacteriales</taxon>
        <taxon>Mycobacteriaceae</taxon>
        <taxon>Mycobacterium</taxon>
        <taxon>Mycobacterium tuberculosis complex</taxon>
    </lineage>
</organism>
<dbReference type="AlphaFoldDB" id="A0A654U8L6"/>
<reference evidence="2 3" key="1">
    <citation type="submission" date="2015-03" db="EMBL/GenBank/DDBJ databases">
        <authorList>
            <consortium name="Pathogen Informatics"/>
        </authorList>
    </citation>
    <scope>NUCLEOTIDE SEQUENCE [LARGE SCALE GENOMIC DNA]</scope>
    <source>
        <strain evidence="2 3">C09601061</strain>
    </source>
</reference>
<evidence type="ECO:0000256" key="1">
    <source>
        <dbReference type="SAM" id="MobiDB-lite"/>
    </source>
</evidence>
<dbReference type="Proteomes" id="UP000046680">
    <property type="component" value="Unassembled WGS sequence"/>
</dbReference>
<gene>
    <name evidence="2" type="ORF">ERS007657_04627</name>
</gene>
<feature type="region of interest" description="Disordered" evidence="1">
    <location>
        <begin position="13"/>
        <end position="36"/>
    </location>
</feature>
<evidence type="ECO:0000313" key="2">
    <source>
        <dbReference type="EMBL" id="CFS23547.1"/>
    </source>
</evidence>
<accession>A0A654U8L6</accession>
<proteinExistence type="predicted"/>